<protein>
    <submittedName>
        <fullName evidence="1">Uncharacterized protein</fullName>
    </submittedName>
</protein>
<dbReference type="EMBL" id="LT599585">
    <property type="protein sequence ID" value="SBW85407.1"/>
    <property type="molecule type" value="Genomic_DNA"/>
</dbReference>
<gene>
    <name evidence="1" type="ORF">PVE_P0368</name>
</gene>
<dbReference type="Proteomes" id="UP000245431">
    <property type="component" value="Plasmid PVE_plasmid"/>
</dbReference>
<geneLocation type="plasmid" evidence="2">
    <name>pve_Plasmid</name>
</geneLocation>
<accession>A0A1D3KAS0</accession>
<organism evidence="1 2">
    <name type="scientific">Pseudomonas veronii 1YdBTEX2</name>
    <dbReference type="NCBI Taxonomy" id="1295141"/>
    <lineage>
        <taxon>Bacteria</taxon>
        <taxon>Pseudomonadati</taxon>
        <taxon>Pseudomonadota</taxon>
        <taxon>Gammaproteobacteria</taxon>
        <taxon>Pseudomonadales</taxon>
        <taxon>Pseudomonadaceae</taxon>
        <taxon>Pseudomonas</taxon>
    </lineage>
</organism>
<sequence length="138" mass="14839">MPNDNRFPSGATIDQVKKDAKKLVKAQNIPLNQALDAAALKHGLALPWNRVNDWLGGQKGSAIASFTLPLDNGGKKIVNLTYEQPLIMVCGWVGCGKSTTALVLVCCLTNKAPHTCETIASRARCTLFKMSSPLAFQT</sequence>
<keyword evidence="1" id="KW-0614">Plasmid</keyword>
<name>A0A1D3KAS0_PSEVE</name>
<reference evidence="2" key="1">
    <citation type="submission" date="2016-07" db="EMBL/GenBank/DDBJ databases">
        <authorList>
            <person name="Florea S."/>
            <person name="Webb J.S."/>
            <person name="Jaromczyk J."/>
            <person name="Schardl C.L."/>
        </authorList>
    </citation>
    <scope>NUCLEOTIDE SEQUENCE [LARGE SCALE GENOMIC DNA]</scope>
    <source>
        <strain evidence="2">1YdBTEX2</strain>
        <plasmid evidence="2">Plasmid pve_Plasmid</plasmid>
    </source>
</reference>
<evidence type="ECO:0000313" key="1">
    <source>
        <dbReference type="EMBL" id="SBW85407.1"/>
    </source>
</evidence>
<dbReference type="AlphaFoldDB" id="A0A1D3KAS0"/>
<proteinExistence type="predicted"/>
<evidence type="ECO:0000313" key="2">
    <source>
        <dbReference type="Proteomes" id="UP000245431"/>
    </source>
</evidence>